<evidence type="ECO:0000313" key="16">
    <source>
        <dbReference type="Proteomes" id="UP000198915"/>
    </source>
</evidence>
<dbReference type="RefSeq" id="WP_092272450.1">
    <property type="nucleotide sequence ID" value="NZ_FORT01000012.1"/>
</dbReference>
<dbReference type="SMART" id="SM00287">
    <property type="entry name" value="SH3b"/>
    <property type="match status" value="1"/>
</dbReference>
<proteinExistence type="inferred from homology"/>
<dbReference type="Proteomes" id="UP000198915">
    <property type="component" value="Unassembled WGS sequence"/>
</dbReference>
<evidence type="ECO:0000256" key="4">
    <source>
        <dbReference type="ARBA" id="ARBA00022670"/>
    </source>
</evidence>
<feature type="signal peptide" evidence="11">
    <location>
        <begin position="1"/>
        <end position="23"/>
    </location>
</feature>
<dbReference type="Gene3D" id="3.10.350.10">
    <property type="entry name" value="LysM domain"/>
    <property type="match status" value="1"/>
</dbReference>
<keyword evidence="8" id="KW-0788">Thiol protease</keyword>
<dbReference type="PROSITE" id="PS51781">
    <property type="entry name" value="SH3B"/>
    <property type="match status" value="1"/>
</dbReference>
<evidence type="ECO:0000259" key="14">
    <source>
        <dbReference type="PROSITE" id="PS51935"/>
    </source>
</evidence>
<comment type="function">
    <text evidence="1">This major extracellular protein may be involved in the invasion of non-professional phagocytic cells by Listeria.</text>
</comment>
<keyword evidence="7" id="KW-0378">Hydrolase</keyword>
<dbReference type="SMART" id="SM00257">
    <property type="entry name" value="LysM"/>
    <property type="match status" value="1"/>
</dbReference>
<dbReference type="PANTHER" id="PTHR47053:SF1">
    <property type="entry name" value="MUREIN DD-ENDOPEPTIDASE MEPH-RELATED"/>
    <property type="match status" value="1"/>
</dbReference>
<evidence type="ECO:0000256" key="1">
    <source>
        <dbReference type="ARBA" id="ARBA00003740"/>
    </source>
</evidence>
<dbReference type="GO" id="GO:0006508">
    <property type="term" value="P:proteolysis"/>
    <property type="evidence" value="ECO:0007669"/>
    <property type="project" value="UniProtKB-KW"/>
</dbReference>
<evidence type="ECO:0000256" key="9">
    <source>
        <dbReference type="ARBA" id="ARBA00032855"/>
    </source>
</evidence>
<comment type="similarity">
    <text evidence="2">Belongs to the peptidase C40 family.</text>
</comment>
<dbReference type="Pfam" id="PF01476">
    <property type="entry name" value="LysM"/>
    <property type="match status" value="1"/>
</dbReference>
<evidence type="ECO:0000313" key="15">
    <source>
        <dbReference type="EMBL" id="SFK39057.1"/>
    </source>
</evidence>
<name>A0A1I3Z4V1_9BACL</name>
<dbReference type="PROSITE" id="PS51782">
    <property type="entry name" value="LYSM"/>
    <property type="match status" value="1"/>
</dbReference>
<dbReference type="GO" id="GO:0008234">
    <property type="term" value="F:cysteine-type peptidase activity"/>
    <property type="evidence" value="ECO:0007669"/>
    <property type="project" value="UniProtKB-KW"/>
</dbReference>
<dbReference type="InterPro" id="IPR036779">
    <property type="entry name" value="LysM_dom_sf"/>
</dbReference>
<feature type="compositionally biased region" description="Basic and acidic residues" evidence="10">
    <location>
        <begin position="105"/>
        <end position="124"/>
    </location>
</feature>
<keyword evidence="5 11" id="KW-0732">Signal</keyword>
<reference evidence="16" key="1">
    <citation type="submission" date="2016-10" db="EMBL/GenBank/DDBJ databases">
        <authorList>
            <person name="Varghese N."/>
            <person name="Submissions S."/>
        </authorList>
    </citation>
    <scope>NUCLEOTIDE SEQUENCE [LARGE SCALE GENOMIC DNA]</scope>
    <source>
        <strain evidence="16">OK042</strain>
    </source>
</reference>
<dbReference type="InterPro" id="IPR018392">
    <property type="entry name" value="LysM"/>
</dbReference>
<feature type="chain" id="PRO_5011447438" description="Probable endopeptidase p60" evidence="11">
    <location>
        <begin position="24"/>
        <end position="311"/>
    </location>
</feature>
<dbReference type="CDD" id="cd00118">
    <property type="entry name" value="LysM"/>
    <property type="match status" value="1"/>
</dbReference>
<dbReference type="STRING" id="1884381.SAMN05518846_112175"/>
<accession>A0A1I3Z4V1</accession>
<dbReference type="AlphaFoldDB" id="A0A1I3Z4V1"/>
<dbReference type="PANTHER" id="PTHR47053">
    <property type="entry name" value="MUREIN DD-ENDOPEPTIDASE MEPH-RELATED"/>
    <property type="match status" value="1"/>
</dbReference>
<dbReference type="Gene3D" id="2.30.30.40">
    <property type="entry name" value="SH3 Domains"/>
    <property type="match status" value="1"/>
</dbReference>
<feature type="domain" description="NlpC/P60" evidence="14">
    <location>
        <begin position="187"/>
        <end position="311"/>
    </location>
</feature>
<dbReference type="EMBL" id="FORT01000012">
    <property type="protein sequence ID" value="SFK39057.1"/>
    <property type="molecule type" value="Genomic_DNA"/>
</dbReference>
<evidence type="ECO:0000256" key="7">
    <source>
        <dbReference type="ARBA" id="ARBA00022801"/>
    </source>
</evidence>
<evidence type="ECO:0000259" key="12">
    <source>
        <dbReference type="PROSITE" id="PS51781"/>
    </source>
</evidence>
<evidence type="ECO:0000256" key="5">
    <source>
        <dbReference type="ARBA" id="ARBA00022729"/>
    </source>
</evidence>
<keyword evidence="16" id="KW-1185">Reference proteome</keyword>
<dbReference type="InterPro" id="IPR003646">
    <property type="entry name" value="SH3-like_bac-type"/>
</dbReference>
<dbReference type="InterPro" id="IPR038765">
    <property type="entry name" value="Papain-like_cys_pep_sf"/>
</dbReference>
<gene>
    <name evidence="15" type="ORF">SAMN05518846_112175</name>
</gene>
<evidence type="ECO:0000256" key="3">
    <source>
        <dbReference type="ARBA" id="ARBA00013385"/>
    </source>
</evidence>
<sequence>MKHTSRLITFLALFTLLPTAAHAASPLYVVSAGDTLSKIAREHQTTVSQLMQVNQLNSDHLAIGQQLLLAGDNLPDGSSSAPPDLASSPDYSDKDQPKASAPSEAKPDLLEGKARVTGDNVNVRRDPSMDGRIIGKLRLDSTVEVVEPGHEWTRIKYEDRKEAYVSSKYLSTSVLADDLEFTGELDTASVRRLDRIIEPLLNTPYVLGGTTTNGFDCSGFTSYVFDKLGVTLPRTSEEQFGSGKPISMDQAQPGDLLFYDALGKGHVSHVAIYMGNGVIVHANGEDVRYGKVEYMDKLYPFYGAKRYIDFQ</sequence>
<evidence type="ECO:0000256" key="10">
    <source>
        <dbReference type="SAM" id="MobiDB-lite"/>
    </source>
</evidence>
<evidence type="ECO:0000259" key="13">
    <source>
        <dbReference type="PROSITE" id="PS51782"/>
    </source>
</evidence>
<feature type="domain" description="LysM" evidence="13">
    <location>
        <begin position="26"/>
        <end position="69"/>
    </location>
</feature>
<dbReference type="InterPro" id="IPR000064">
    <property type="entry name" value="NLP_P60_dom"/>
</dbReference>
<feature type="region of interest" description="Disordered" evidence="10">
    <location>
        <begin position="73"/>
        <end position="124"/>
    </location>
</feature>
<dbReference type="SUPFAM" id="SSF54001">
    <property type="entry name" value="Cysteine proteinases"/>
    <property type="match status" value="1"/>
</dbReference>
<keyword evidence="4" id="KW-0645">Protease</keyword>
<evidence type="ECO:0000256" key="11">
    <source>
        <dbReference type="SAM" id="SignalP"/>
    </source>
</evidence>
<organism evidence="15 16">
    <name type="scientific">Brevibacillus centrosporus</name>
    <dbReference type="NCBI Taxonomy" id="54910"/>
    <lineage>
        <taxon>Bacteria</taxon>
        <taxon>Bacillati</taxon>
        <taxon>Bacillota</taxon>
        <taxon>Bacilli</taxon>
        <taxon>Bacillales</taxon>
        <taxon>Paenibacillaceae</taxon>
        <taxon>Brevibacillus</taxon>
    </lineage>
</organism>
<evidence type="ECO:0000256" key="2">
    <source>
        <dbReference type="ARBA" id="ARBA00007074"/>
    </source>
</evidence>
<evidence type="ECO:0000256" key="8">
    <source>
        <dbReference type="ARBA" id="ARBA00022807"/>
    </source>
</evidence>
<protein>
    <recommendedName>
        <fullName evidence="3">Probable endopeptidase p60</fullName>
    </recommendedName>
    <alternativeName>
        <fullName evidence="9">Invasion-associated protein p60</fullName>
    </alternativeName>
</protein>
<keyword evidence="6" id="KW-0677">Repeat</keyword>
<dbReference type="Pfam" id="PF08239">
    <property type="entry name" value="SH3_3"/>
    <property type="match status" value="1"/>
</dbReference>
<dbReference type="PROSITE" id="PS51935">
    <property type="entry name" value="NLPC_P60"/>
    <property type="match status" value="1"/>
</dbReference>
<dbReference type="SUPFAM" id="SSF54106">
    <property type="entry name" value="LysM domain"/>
    <property type="match status" value="1"/>
</dbReference>
<dbReference type="Gene3D" id="3.90.1720.10">
    <property type="entry name" value="endopeptidase domain like (from Nostoc punctiforme)"/>
    <property type="match status" value="1"/>
</dbReference>
<feature type="compositionally biased region" description="Low complexity" evidence="10">
    <location>
        <begin position="74"/>
        <end position="90"/>
    </location>
</feature>
<dbReference type="InterPro" id="IPR051202">
    <property type="entry name" value="Peptidase_C40"/>
</dbReference>
<feature type="domain" description="SH3b" evidence="12">
    <location>
        <begin position="111"/>
        <end position="174"/>
    </location>
</feature>
<dbReference type="Pfam" id="PF00877">
    <property type="entry name" value="NLPC_P60"/>
    <property type="match status" value="1"/>
</dbReference>
<evidence type="ECO:0000256" key="6">
    <source>
        <dbReference type="ARBA" id="ARBA00022737"/>
    </source>
</evidence>